<protein>
    <submittedName>
        <fullName evidence="10">T-cell immunomodulatory protein</fullName>
    </submittedName>
</protein>
<dbReference type="InParanoid" id="A0A6P8ZP01"/>
<dbReference type="InterPro" id="IPR057089">
    <property type="entry name" value="C2_TIP"/>
</dbReference>
<organism evidence="10">
    <name type="scientific">Thrips palmi</name>
    <name type="common">Melon thrips</name>
    <dbReference type="NCBI Taxonomy" id="161013"/>
    <lineage>
        <taxon>Eukaryota</taxon>
        <taxon>Metazoa</taxon>
        <taxon>Ecdysozoa</taxon>
        <taxon>Arthropoda</taxon>
        <taxon>Hexapoda</taxon>
        <taxon>Insecta</taxon>
        <taxon>Pterygota</taxon>
        <taxon>Neoptera</taxon>
        <taxon>Paraneoptera</taxon>
        <taxon>Thysanoptera</taxon>
        <taxon>Terebrantia</taxon>
        <taxon>Thripoidea</taxon>
        <taxon>Thripidae</taxon>
        <taxon>Thrips</taxon>
    </lineage>
</organism>
<dbReference type="PANTHER" id="PTHR13412">
    <property type="entry name" value="T-CELL IMMUNOMODULATORY PROTEIN HOMOLOG"/>
    <property type="match status" value="1"/>
</dbReference>
<dbReference type="FunCoup" id="A0A6P8ZP01">
    <property type="interactions" value="548"/>
</dbReference>
<comment type="subcellular location">
    <subcellularLocation>
        <location evidence="1">Membrane</location>
        <topology evidence="1">Single-pass type I membrane protein</topology>
    </subcellularLocation>
</comment>
<dbReference type="AlphaFoldDB" id="A0A6P8ZP01"/>
<sequence>MEAREFQTVQTGPLVSTHFAVDWSADDRVSVITEKGLQIMKMRVPAGRSTIRTMMFVFAVLLAVLHPISANDITSQVFGSVRDVLPAAFGDFDSDELTDMFVLRDMGYNGMAVEIMLASNEDPLLRPNKTLQCKFPKSKVTSVVPGDFDGDALMDLLVTAYPLGSSAAETRVYILWGGMHSLKCVDEEKFLFKMRGEPLAMDYDGDMIIDLFGADEVGNRTFWIFYSNRTFEAKPMEKSPPHKLREIHSHAFLDVNGDFAADLVLTSTEGIEVWYKINGAFHHNHTIKYPTITAGEGHIGQTLYLDVEMRGKVDLVVPVCFDSECKNSTIFVHSINQSKDWYDLKVNFKENDNNMWGYTPPNEKFWYTDAITLRGGDFNMDGYPDLLATLTLHSAGSKKPKAFLLENVPCSGASCAQFGRTFAPQWGSMSPTNIQTNMAVFYDFGQDGILDVLLVQMDSPDANPPSYQVSAYKNSLDYDANFVKVMVLTKRNGSQTPPNRNPLSKKKIKTFGTNLPGPTISYRTTTQEGNLREATSSQLPQSAHFSLGLPYSIFGLGRTPNFVDTLSVGMSGQMREWPQIIPNSQMVVIPAGELPSQWKAQLFVTPSKLVLMSVVALLGTCAIITLIIGALYWKERKEDKRERQQEAHRFHFDAM</sequence>
<dbReference type="KEGG" id="tpal:117646432"/>
<evidence type="ECO:0000313" key="10">
    <source>
        <dbReference type="RefSeq" id="XP_034243244.1"/>
    </source>
</evidence>
<feature type="domain" description="T-cell immunomodulatory protein TIP C2" evidence="8">
    <location>
        <begin position="511"/>
        <end position="603"/>
    </location>
</feature>
<gene>
    <name evidence="10" type="primary">LOC117646432</name>
</gene>
<dbReference type="InterPro" id="IPR028994">
    <property type="entry name" value="Integrin_alpha_N"/>
</dbReference>
<dbReference type="OrthoDB" id="10250728at2759"/>
<keyword evidence="9" id="KW-1185">Reference proteome</keyword>
<evidence type="ECO:0000256" key="6">
    <source>
        <dbReference type="ARBA" id="ARBA00023180"/>
    </source>
</evidence>
<dbReference type="RefSeq" id="XP_034243244.1">
    <property type="nucleotide sequence ID" value="XM_034387353.1"/>
</dbReference>
<dbReference type="InterPro" id="IPR024881">
    <property type="entry name" value="Tip"/>
</dbReference>
<evidence type="ECO:0000259" key="8">
    <source>
        <dbReference type="Pfam" id="PF23122"/>
    </source>
</evidence>
<dbReference type="SUPFAM" id="SSF69318">
    <property type="entry name" value="Integrin alpha N-terminal domain"/>
    <property type="match status" value="1"/>
</dbReference>
<dbReference type="GeneID" id="117646432"/>
<dbReference type="GO" id="GO:0005886">
    <property type="term" value="C:plasma membrane"/>
    <property type="evidence" value="ECO:0007669"/>
    <property type="project" value="TreeGrafter"/>
</dbReference>
<feature type="transmembrane region" description="Helical" evidence="7">
    <location>
        <begin position="609"/>
        <end position="633"/>
    </location>
</feature>
<evidence type="ECO:0000256" key="3">
    <source>
        <dbReference type="ARBA" id="ARBA00022692"/>
    </source>
</evidence>
<name>A0A6P8ZP01_THRPL</name>
<evidence type="ECO:0000256" key="5">
    <source>
        <dbReference type="ARBA" id="ARBA00023136"/>
    </source>
</evidence>
<feature type="transmembrane region" description="Helical" evidence="7">
    <location>
        <begin position="50"/>
        <end position="68"/>
    </location>
</feature>
<dbReference type="PANTHER" id="PTHR13412:SF0">
    <property type="entry name" value="T-CELL IMMUNOMODULATORY PROTEIN"/>
    <property type="match status" value="1"/>
</dbReference>
<evidence type="ECO:0000256" key="4">
    <source>
        <dbReference type="ARBA" id="ARBA00022989"/>
    </source>
</evidence>
<dbReference type="Pfam" id="PF23122">
    <property type="entry name" value="C2_ITFG1"/>
    <property type="match status" value="1"/>
</dbReference>
<evidence type="ECO:0000256" key="7">
    <source>
        <dbReference type="SAM" id="Phobius"/>
    </source>
</evidence>
<dbReference type="Gene3D" id="2.130.10.130">
    <property type="entry name" value="Integrin alpha, N-terminal"/>
    <property type="match status" value="1"/>
</dbReference>
<keyword evidence="4 7" id="KW-1133">Transmembrane helix</keyword>
<reference evidence="10" key="1">
    <citation type="submission" date="2025-08" db="UniProtKB">
        <authorList>
            <consortium name="RefSeq"/>
        </authorList>
    </citation>
    <scope>IDENTIFICATION</scope>
    <source>
        <tissue evidence="10">Total insect</tissue>
    </source>
</reference>
<evidence type="ECO:0000313" key="9">
    <source>
        <dbReference type="Proteomes" id="UP000515158"/>
    </source>
</evidence>
<keyword evidence="5 7" id="KW-0472">Membrane</keyword>
<evidence type="ECO:0000256" key="2">
    <source>
        <dbReference type="ARBA" id="ARBA00006496"/>
    </source>
</evidence>
<keyword evidence="3 7" id="KW-0812">Transmembrane</keyword>
<comment type="similarity">
    <text evidence="2">Belongs to the TIP family.</text>
</comment>
<dbReference type="Proteomes" id="UP000515158">
    <property type="component" value="Unplaced"/>
</dbReference>
<evidence type="ECO:0000256" key="1">
    <source>
        <dbReference type="ARBA" id="ARBA00004479"/>
    </source>
</evidence>
<keyword evidence="6" id="KW-0325">Glycoprotein</keyword>
<proteinExistence type="inferred from homology"/>
<accession>A0A6P8ZP01</accession>